<sequence>YGSRNKTRSLWGRLLQIMKPSARIIFIIGKSYLDPDNIPENLQKEIDTYGDILQVDFIDSYNNLTLKAVASLRFVL</sequence>
<evidence type="ECO:0000313" key="12">
    <source>
        <dbReference type="Proteomes" id="UP000595437"/>
    </source>
</evidence>
<evidence type="ECO:0000256" key="6">
    <source>
        <dbReference type="ARBA" id="ARBA00022968"/>
    </source>
</evidence>
<keyword evidence="6" id="KW-0735">Signal-anchor</keyword>
<evidence type="ECO:0000256" key="7">
    <source>
        <dbReference type="ARBA" id="ARBA00022989"/>
    </source>
</evidence>
<evidence type="ECO:0000256" key="3">
    <source>
        <dbReference type="ARBA" id="ARBA00022676"/>
    </source>
</evidence>
<keyword evidence="5" id="KW-0812">Transmembrane</keyword>
<protein>
    <recommendedName>
        <fullName evidence="10">Hexosyltransferase</fullName>
        <ecNumber evidence="10">2.4.1.-</ecNumber>
    </recommendedName>
</protein>
<evidence type="ECO:0000256" key="4">
    <source>
        <dbReference type="ARBA" id="ARBA00022679"/>
    </source>
</evidence>
<feature type="non-terminal residue" evidence="11">
    <location>
        <position position="76"/>
    </location>
</feature>
<dbReference type="AlphaFoldDB" id="A0A7T8GTI9"/>
<keyword evidence="12" id="KW-1185">Reference proteome</keyword>
<keyword evidence="9" id="KW-0472">Membrane</keyword>
<dbReference type="OrthoDB" id="5957813at2759"/>
<dbReference type="InterPro" id="IPR002659">
    <property type="entry name" value="Glyco_trans_31"/>
</dbReference>
<feature type="non-terminal residue" evidence="11">
    <location>
        <position position="1"/>
    </location>
</feature>
<dbReference type="Proteomes" id="UP000595437">
    <property type="component" value="Chromosome 12"/>
</dbReference>
<evidence type="ECO:0000256" key="9">
    <source>
        <dbReference type="ARBA" id="ARBA00023136"/>
    </source>
</evidence>
<evidence type="ECO:0000256" key="5">
    <source>
        <dbReference type="ARBA" id="ARBA00022692"/>
    </source>
</evidence>
<organism evidence="11 12">
    <name type="scientific">Caligus rogercresseyi</name>
    <name type="common">Sea louse</name>
    <dbReference type="NCBI Taxonomy" id="217165"/>
    <lineage>
        <taxon>Eukaryota</taxon>
        <taxon>Metazoa</taxon>
        <taxon>Ecdysozoa</taxon>
        <taxon>Arthropoda</taxon>
        <taxon>Crustacea</taxon>
        <taxon>Multicrustacea</taxon>
        <taxon>Hexanauplia</taxon>
        <taxon>Copepoda</taxon>
        <taxon>Siphonostomatoida</taxon>
        <taxon>Caligidae</taxon>
        <taxon>Caligus</taxon>
    </lineage>
</organism>
<dbReference type="EMBL" id="CP045901">
    <property type="protein sequence ID" value="QQP37533.1"/>
    <property type="molecule type" value="Genomic_DNA"/>
</dbReference>
<dbReference type="GO" id="GO:0006493">
    <property type="term" value="P:protein O-linked glycosylation"/>
    <property type="evidence" value="ECO:0007669"/>
    <property type="project" value="TreeGrafter"/>
</dbReference>
<gene>
    <name evidence="11" type="ORF">FKW44_017825</name>
</gene>
<keyword evidence="8 10" id="KW-0333">Golgi apparatus</keyword>
<keyword evidence="3 10" id="KW-0328">Glycosyltransferase</keyword>
<evidence type="ECO:0000256" key="8">
    <source>
        <dbReference type="ARBA" id="ARBA00023034"/>
    </source>
</evidence>
<dbReference type="PANTHER" id="PTHR11214">
    <property type="entry name" value="BETA-1,3-N-ACETYLGLUCOSAMINYLTRANSFERASE"/>
    <property type="match status" value="1"/>
</dbReference>
<dbReference type="Pfam" id="PF01762">
    <property type="entry name" value="Galactosyl_T"/>
    <property type="match status" value="1"/>
</dbReference>
<keyword evidence="7" id="KW-1133">Transmembrane helix</keyword>
<evidence type="ECO:0000313" key="11">
    <source>
        <dbReference type="EMBL" id="QQP37533.1"/>
    </source>
</evidence>
<keyword evidence="4 11" id="KW-0808">Transferase</keyword>
<evidence type="ECO:0000256" key="1">
    <source>
        <dbReference type="ARBA" id="ARBA00004323"/>
    </source>
</evidence>
<comment type="similarity">
    <text evidence="2 10">Belongs to the glycosyltransferase 31 family.</text>
</comment>
<proteinExistence type="inferred from homology"/>
<evidence type="ECO:0000256" key="10">
    <source>
        <dbReference type="RuleBase" id="RU363063"/>
    </source>
</evidence>
<evidence type="ECO:0000256" key="2">
    <source>
        <dbReference type="ARBA" id="ARBA00008661"/>
    </source>
</evidence>
<accession>A0A7T8GTI9</accession>
<comment type="subcellular location">
    <subcellularLocation>
        <location evidence="1 10">Golgi apparatus membrane</location>
        <topology evidence="1 10">Single-pass type II membrane protein</topology>
    </subcellularLocation>
</comment>
<reference evidence="12" key="1">
    <citation type="submission" date="2021-01" db="EMBL/GenBank/DDBJ databases">
        <title>Caligus Genome Assembly.</title>
        <authorList>
            <person name="Gallardo-Escarate C."/>
        </authorList>
    </citation>
    <scope>NUCLEOTIDE SEQUENCE [LARGE SCALE GENOMIC DNA]</scope>
</reference>
<dbReference type="EC" id="2.4.1.-" evidence="10"/>
<dbReference type="GO" id="GO:0000139">
    <property type="term" value="C:Golgi membrane"/>
    <property type="evidence" value="ECO:0007669"/>
    <property type="project" value="UniProtKB-SubCell"/>
</dbReference>
<dbReference type="GO" id="GO:0016758">
    <property type="term" value="F:hexosyltransferase activity"/>
    <property type="evidence" value="ECO:0007669"/>
    <property type="project" value="InterPro"/>
</dbReference>
<dbReference type="PANTHER" id="PTHR11214:SF314">
    <property type="entry name" value="HEXOSYLTRANSFERASE"/>
    <property type="match status" value="1"/>
</dbReference>
<name>A0A7T8GTI9_CALRO</name>